<dbReference type="PANTHER" id="PTHR30055:SF153">
    <property type="entry name" value="HTH-TYPE TRANSCRIPTIONAL REPRESSOR RV3405C"/>
    <property type="match status" value="1"/>
</dbReference>
<dbReference type="SUPFAM" id="SSF46689">
    <property type="entry name" value="Homeodomain-like"/>
    <property type="match status" value="1"/>
</dbReference>
<reference evidence="4 5" key="1">
    <citation type="submission" date="2019-11" db="EMBL/GenBank/DDBJ databases">
        <authorList>
            <person name="Holert J."/>
        </authorList>
    </citation>
    <scope>NUCLEOTIDE SEQUENCE [LARGE SCALE GENOMIC DNA]</scope>
    <source>
        <strain evidence="4">BC8_1</strain>
    </source>
</reference>
<dbReference type="SUPFAM" id="SSF48498">
    <property type="entry name" value="Tetracyclin repressor-like, C-terminal domain"/>
    <property type="match status" value="1"/>
</dbReference>
<dbReference type="Proteomes" id="UP000430146">
    <property type="component" value="Unassembled WGS sequence"/>
</dbReference>
<sequence>MFQCDSVPDDDRPTQLTAARIATRESILDACWQCLVVTGPTSLKIADVCRDAEVSRVTFYQYFRDRDDVIRATAEHVSARFYAELGSYMDDAETFAEQCFRATDYVCSEREFENIGYAVEIEHTVLLMTVHSRALLIGCIDMLSPRIEEAKASGELRADVPTPVVAEMFARFLFSLVTTPAANLDTSDPAVVRELIAENLFKGWT</sequence>
<evidence type="ECO:0000313" key="5">
    <source>
        <dbReference type="Proteomes" id="UP000430146"/>
    </source>
</evidence>
<proteinExistence type="predicted"/>
<dbReference type="GO" id="GO:0000976">
    <property type="term" value="F:transcription cis-regulatory region binding"/>
    <property type="evidence" value="ECO:0007669"/>
    <property type="project" value="TreeGrafter"/>
</dbReference>
<dbReference type="InterPro" id="IPR050109">
    <property type="entry name" value="HTH-type_TetR-like_transc_reg"/>
</dbReference>
<organism evidence="4 5">
    <name type="scientific">Mycolicibacterium vanbaalenii</name>
    <name type="common">Mycobacterium vanbaalenii</name>
    <dbReference type="NCBI Taxonomy" id="110539"/>
    <lineage>
        <taxon>Bacteria</taxon>
        <taxon>Bacillati</taxon>
        <taxon>Actinomycetota</taxon>
        <taxon>Actinomycetes</taxon>
        <taxon>Mycobacteriales</taxon>
        <taxon>Mycobacteriaceae</taxon>
        <taxon>Mycolicibacterium</taxon>
    </lineage>
</organism>
<dbReference type="EMBL" id="CACSIP010000067">
    <property type="protein sequence ID" value="CAA0136674.1"/>
    <property type="molecule type" value="Genomic_DNA"/>
</dbReference>
<dbReference type="PROSITE" id="PS50977">
    <property type="entry name" value="HTH_TETR_2"/>
    <property type="match status" value="1"/>
</dbReference>
<gene>
    <name evidence="4" type="ORF">AELLOGFF_02103</name>
</gene>
<evidence type="ECO:0000256" key="1">
    <source>
        <dbReference type="ARBA" id="ARBA00023125"/>
    </source>
</evidence>
<evidence type="ECO:0000259" key="3">
    <source>
        <dbReference type="PROSITE" id="PS50977"/>
    </source>
</evidence>
<keyword evidence="1 2" id="KW-0238">DNA-binding</keyword>
<name>A0A5S9RC77_MYCVN</name>
<dbReference type="InterPro" id="IPR036271">
    <property type="entry name" value="Tet_transcr_reg_TetR-rel_C_sf"/>
</dbReference>
<evidence type="ECO:0000256" key="2">
    <source>
        <dbReference type="PROSITE-ProRule" id="PRU00335"/>
    </source>
</evidence>
<dbReference type="PANTHER" id="PTHR30055">
    <property type="entry name" value="HTH-TYPE TRANSCRIPTIONAL REGULATOR RUTR"/>
    <property type="match status" value="1"/>
</dbReference>
<dbReference type="AlphaFoldDB" id="A0A5S9RC77"/>
<dbReference type="Pfam" id="PF00440">
    <property type="entry name" value="TetR_N"/>
    <property type="match status" value="1"/>
</dbReference>
<dbReference type="GO" id="GO:0003700">
    <property type="term" value="F:DNA-binding transcription factor activity"/>
    <property type="evidence" value="ECO:0007669"/>
    <property type="project" value="TreeGrafter"/>
</dbReference>
<dbReference type="InterPro" id="IPR001647">
    <property type="entry name" value="HTH_TetR"/>
</dbReference>
<dbReference type="Gene3D" id="1.10.357.10">
    <property type="entry name" value="Tetracycline Repressor, domain 2"/>
    <property type="match status" value="1"/>
</dbReference>
<feature type="DNA-binding region" description="H-T-H motif" evidence="2">
    <location>
        <begin position="44"/>
        <end position="63"/>
    </location>
</feature>
<evidence type="ECO:0000313" key="4">
    <source>
        <dbReference type="EMBL" id="CAA0136674.1"/>
    </source>
</evidence>
<accession>A0A5S9RC77</accession>
<protein>
    <recommendedName>
        <fullName evidence="3">HTH tetR-type domain-containing protein</fullName>
    </recommendedName>
</protein>
<feature type="domain" description="HTH tetR-type" evidence="3">
    <location>
        <begin position="21"/>
        <end position="81"/>
    </location>
</feature>
<dbReference type="InterPro" id="IPR009057">
    <property type="entry name" value="Homeodomain-like_sf"/>
</dbReference>
<keyword evidence="5" id="KW-1185">Reference proteome</keyword>